<dbReference type="Gene3D" id="3.40.50.150">
    <property type="entry name" value="Vaccinia Virus protein VP39"/>
    <property type="match status" value="1"/>
</dbReference>
<feature type="region of interest" description="Disordered" evidence="4">
    <location>
        <begin position="124"/>
        <end position="146"/>
    </location>
</feature>
<protein>
    <recommendedName>
        <fullName evidence="7">Coenzyme Q3, methyltransferase</fullName>
    </recommendedName>
</protein>
<dbReference type="Ensembl" id="ENSNPET00000014211.1">
    <property type="protein sequence ID" value="ENSNPEP00000013875.1"/>
    <property type="gene ID" value="ENSNPEG00000010370.1"/>
</dbReference>
<name>A0A8C7EEB0_NOTPE</name>
<dbReference type="SUPFAM" id="SSF53335">
    <property type="entry name" value="S-adenosyl-L-methionine-dependent methyltransferases"/>
    <property type="match status" value="1"/>
</dbReference>
<evidence type="ECO:0008006" key="7">
    <source>
        <dbReference type="Google" id="ProtNLM"/>
    </source>
</evidence>
<dbReference type="GO" id="GO:0032259">
    <property type="term" value="P:methylation"/>
    <property type="evidence" value="ECO:0007669"/>
    <property type="project" value="UniProtKB-KW"/>
</dbReference>
<dbReference type="PANTHER" id="PTHR43464">
    <property type="entry name" value="METHYLTRANSFERASE"/>
    <property type="match status" value="1"/>
</dbReference>
<dbReference type="GO" id="GO:0010420">
    <property type="term" value="F:polyprenyldihydroxybenzoate methyltransferase activity"/>
    <property type="evidence" value="ECO:0007669"/>
    <property type="project" value="TreeGrafter"/>
</dbReference>
<evidence type="ECO:0000256" key="2">
    <source>
        <dbReference type="ARBA" id="ARBA00022679"/>
    </source>
</evidence>
<evidence type="ECO:0000313" key="5">
    <source>
        <dbReference type="Ensembl" id="ENSNPEP00000013875.1"/>
    </source>
</evidence>
<dbReference type="Proteomes" id="UP000694420">
    <property type="component" value="Unplaced"/>
</dbReference>
<dbReference type="AlphaFoldDB" id="A0A8C7EEB0"/>
<evidence type="ECO:0000256" key="1">
    <source>
        <dbReference type="ARBA" id="ARBA00022603"/>
    </source>
</evidence>
<reference evidence="5" key="2">
    <citation type="submission" date="2025-09" db="UniProtKB">
        <authorList>
            <consortium name="Ensembl"/>
        </authorList>
    </citation>
    <scope>IDENTIFICATION</scope>
</reference>
<evidence type="ECO:0000313" key="6">
    <source>
        <dbReference type="Proteomes" id="UP000694420"/>
    </source>
</evidence>
<keyword evidence="3" id="KW-0949">S-adenosyl-L-methionine</keyword>
<keyword evidence="6" id="KW-1185">Reference proteome</keyword>
<evidence type="ECO:0000256" key="3">
    <source>
        <dbReference type="ARBA" id="ARBA00022691"/>
    </source>
</evidence>
<evidence type="ECO:0000256" key="4">
    <source>
        <dbReference type="SAM" id="MobiDB-lite"/>
    </source>
</evidence>
<keyword evidence="1" id="KW-0489">Methyltransferase</keyword>
<reference evidence="5" key="1">
    <citation type="submission" date="2025-08" db="UniProtKB">
        <authorList>
            <consortium name="Ensembl"/>
        </authorList>
    </citation>
    <scope>IDENTIFICATION</scope>
</reference>
<proteinExistence type="predicted"/>
<dbReference type="GO" id="GO:0005739">
    <property type="term" value="C:mitochondrion"/>
    <property type="evidence" value="ECO:0007669"/>
    <property type="project" value="TreeGrafter"/>
</dbReference>
<dbReference type="InterPro" id="IPR029063">
    <property type="entry name" value="SAM-dependent_MTases_sf"/>
</dbReference>
<keyword evidence="2" id="KW-0808">Transferase</keyword>
<dbReference type="PANTHER" id="PTHR43464:SF19">
    <property type="entry name" value="UBIQUINONE BIOSYNTHESIS O-METHYLTRANSFERASE, MITOCHONDRIAL"/>
    <property type="match status" value="1"/>
</dbReference>
<accession>A0A8C7EEB0</accession>
<organism evidence="5 6">
    <name type="scientific">Nothoprocta perdicaria</name>
    <name type="common">Chilean tinamou</name>
    <name type="synonym">Crypturus perdicarius</name>
    <dbReference type="NCBI Taxonomy" id="30464"/>
    <lineage>
        <taxon>Eukaryota</taxon>
        <taxon>Metazoa</taxon>
        <taxon>Chordata</taxon>
        <taxon>Craniata</taxon>
        <taxon>Vertebrata</taxon>
        <taxon>Euteleostomi</taxon>
        <taxon>Archelosauria</taxon>
        <taxon>Archosauria</taxon>
        <taxon>Dinosauria</taxon>
        <taxon>Saurischia</taxon>
        <taxon>Theropoda</taxon>
        <taxon>Coelurosauria</taxon>
        <taxon>Aves</taxon>
        <taxon>Palaeognathae</taxon>
        <taxon>Tinamiformes</taxon>
        <taxon>Tinamidae</taxon>
        <taxon>Nothoprocta</taxon>
    </lineage>
</organism>
<sequence length="146" mass="15980">MRNHHELGNPLAGLKILDVGCGGGLLSEPEGSLFITTINKTQLSYVLGIWLAEKVIGIVPEGTHEWEKFIPPEELQHLLESSGFSVKAVNGMLYNPLTGAWSWRESRSLNYAVHAVKCGSPGEWDYTEPSAEPQHQEPPATTSTSL</sequence>